<feature type="compositionally biased region" description="Basic and acidic residues" evidence="2">
    <location>
        <begin position="22"/>
        <end position="34"/>
    </location>
</feature>
<comment type="caution">
    <text evidence="3">The sequence shown here is derived from an EMBL/GenBank/DDBJ whole genome shotgun (WGS) entry which is preliminary data.</text>
</comment>
<evidence type="ECO:0000313" key="4">
    <source>
        <dbReference type="Proteomes" id="UP001300261"/>
    </source>
</evidence>
<protein>
    <submittedName>
        <fullName evidence="3">DUF1674 domain-containing protein</fullName>
    </submittedName>
</protein>
<organism evidence="3 4">
    <name type="scientific">Roseibium salinum</name>
    <dbReference type="NCBI Taxonomy" id="1604349"/>
    <lineage>
        <taxon>Bacteria</taxon>
        <taxon>Pseudomonadati</taxon>
        <taxon>Pseudomonadota</taxon>
        <taxon>Alphaproteobacteria</taxon>
        <taxon>Hyphomicrobiales</taxon>
        <taxon>Stappiaceae</taxon>
        <taxon>Roseibium</taxon>
    </lineage>
</organism>
<reference evidence="3 4" key="1">
    <citation type="journal article" date="2016" name="Int. J. Syst. Evol. Microbiol.">
        <title>Labrenzia salina sp. nov., isolated from the rhizosphere of the halophyte Arthrocnemum macrostachyum.</title>
        <authorList>
            <person name="Camacho M."/>
            <person name="Redondo-Gomez S."/>
            <person name="Rodriguez-Llorente I."/>
            <person name="Rohde M."/>
            <person name="Sproer C."/>
            <person name="Schumann P."/>
            <person name="Klenk H.P."/>
            <person name="Montero-Calasanz M.D.C."/>
        </authorList>
    </citation>
    <scope>NUCLEOTIDE SEQUENCE [LARGE SCALE GENOMIC DNA]</scope>
    <source>
        <strain evidence="3 4">DSM 29163</strain>
    </source>
</reference>
<sequence length="87" mass="9812">MTHKPEDPATAYTQSQAPSLKTEVESAPKKRFEDLPPAAQRALQEAEERRRQIDAKQKAMAAEINGRGGLEPTRYDDWEIKGLTVDF</sequence>
<gene>
    <name evidence="3" type="ORF">ON753_21435</name>
</gene>
<keyword evidence="4" id="KW-1185">Reference proteome</keyword>
<feature type="region of interest" description="Disordered" evidence="2">
    <location>
        <begin position="1"/>
        <end position="55"/>
    </location>
</feature>
<evidence type="ECO:0000256" key="2">
    <source>
        <dbReference type="SAM" id="MobiDB-lite"/>
    </source>
</evidence>
<dbReference type="EMBL" id="JAPEVI010000003">
    <property type="protein sequence ID" value="MCX2724903.1"/>
    <property type="molecule type" value="Genomic_DNA"/>
</dbReference>
<evidence type="ECO:0000256" key="1">
    <source>
        <dbReference type="ARBA" id="ARBA00005701"/>
    </source>
</evidence>
<comment type="similarity">
    <text evidence="1">Belongs to the SDHAF4 family.</text>
</comment>
<proteinExistence type="inferred from homology"/>
<dbReference type="Pfam" id="PF07896">
    <property type="entry name" value="DUF1674"/>
    <property type="match status" value="1"/>
</dbReference>
<dbReference type="RefSeq" id="WP_265965287.1">
    <property type="nucleotide sequence ID" value="NZ_JAPEVI010000003.1"/>
</dbReference>
<dbReference type="Proteomes" id="UP001300261">
    <property type="component" value="Unassembled WGS sequence"/>
</dbReference>
<name>A0ABT3R6Y9_9HYPH</name>
<accession>A0ABT3R6Y9</accession>
<feature type="compositionally biased region" description="Basic and acidic residues" evidence="2">
    <location>
        <begin position="44"/>
        <end position="55"/>
    </location>
</feature>
<evidence type="ECO:0000313" key="3">
    <source>
        <dbReference type="EMBL" id="MCX2724903.1"/>
    </source>
</evidence>
<dbReference type="InterPro" id="IPR012875">
    <property type="entry name" value="SDHF4"/>
</dbReference>